<feature type="compositionally biased region" description="Basic and acidic residues" evidence="1">
    <location>
        <begin position="1"/>
        <end position="13"/>
    </location>
</feature>
<feature type="region of interest" description="Disordered" evidence="1">
    <location>
        <begin position="1"/>
        <end position="21"/>
    </location>
</feature>
<name>A0A6G1HHT3_9PEZI</name>
<dbReference type="AlphaFoldDB" id="A0A6G1HHT3"/>
<reference evidence="2" key="1">
    <citation type="journal article" date="2020" name="Stud. Mycol.">
        <title>101 Dothideomycetes genomes: a test case for predicting lifestyles and emergence of pathogens.</title>
        <authorList>
            <person name="Haridas S."/>
            <person name="Albert R."/>
            <person name="Binder M."/>
            <person name="Bloem J."/>
            <person name="Labutti K."/>
            <person name="Salamov A."/>
            <person name="Andreopoulos B."/>
            <person name="Baker S."/>
            <person name="Barry K."/>
            <person name="Bills G."/>
            <person name="Bluhm B."/>
            <person name="Cannon C."/>
            <person name="Castanera R."/>
            <person name="Culley D."/>
            <person name="Daum C."/>
            <person name="Ezra D."/>
            <person name="Gonzalez J."/>
            <person name="Henrissat B."/>
            <person name="Kuo A."/>
            <person name="Liang C."/>
            <person name="Lipzen A."/>
            <person name="Lutzoni F."/>
            <person name="Magnuson J."/>
            <person name="Mondo S."/>
            <person name="Nolan M."/>
            <person name="Ohm R."/>
            <person name="Pangilinan J."/>
            <person name="Park H.-J."/>
            <person name="Ramirez L."/>
            <person name="Alfaro M."/>
            <person name="Sun H."/>
            <person name="Tritt A."/>
            <person name="Yoshinaga Y."/>
            <person name="Zwiers L.-H."/>
            <person name="Turgeon B."/>
            <person name="Goodwin S."/>
            <person name="Spatafora J."/>
            <person name="Crous P."/>
            <person name="Grigoriev I."/>
        </authorList>
    </citation>
    <scope>NUCLEOTIDE SEQUENCE</scope>
    <source>
        <strain evidence="2">CBS 113979</strain>
    </source>
</reference>
<evidence type="ECO:0000313" key="2">
    <source>
        <dbReference type="EMBL" id="KAF1992592.1"/>
    </source>
</evidence>
<dbReference type="OrthoDB" id="4159781at2759"/>
<evidence type="ECO:0000256" key="1">
    <source>
        <dbReference type="SAM" id="MobiDB-lite"/>
    </source>
</evidence>
<keyword evidence="3" id="KW-1185">Reference proteome</keyword>
<accession>A0A6G1HHT3</accession>
<gene>
    <name evidence="2" type="ORF">K402DRAFT_416238</name>
</gene>
<dbReference type="EMBL" id="ML977137">
    <property type="protein sequence ID" value="KAF1992592.1"/>
    <property type="molecule type" value="Genomic_DNA"/>
</dbReference>
<evidence type="ECO:0008006" key="4">
    <source>
        <dbReference type="Google" id="ProtNLM"/>
    </source>
</evidence>
<protein>
    <recommendedName>
        <fullName evidence="4">Transcription factor domain-containing protein</fullName>
    </recommendedName>
</protein>
<dbReference type="PANTHER" id="PTHR37540">
    <property type="entry name" value="TRANSCRIPTION FACTOR (ACR-2), PUTATIVE-RELATED-RELATED"/>
    <property type="match status" value="1"/>
</dbReference>
<dbReference type="PANTHER" id="PTHR37540:SF5">
    <property type="entry name" value="TRANSCRIPTION FACTOR DOMAIN-CONTAINING PROTEIN"/>
    <property type="match status" value="1"/>
</dbReference>
<evidence type="ECO:0000313" key="3">
    <source>
        <dbReference type="Proteomes" id="UP000800041"/>
    </source>
</evidence>
<dbReference type="Proteomes" id="UP000800041">
    <property type="component" value="Unassembled WGS sequence"/>
</dbReference>
<organism evidence="2 3">
    <name type="scientific">Aulographum hederae CBS 113979</name>
    <dbReference type="NCBI Taxonomy" id="1176131"/>
    <lineage>
        <taxon>Eukaryota</taxon>
        <taxon>Fungi</taxon>
        <taxon>Dikarya</taxon>
        <taxon>Ascomycota</taxon>
        <taxon>Pezizomycotina</taxon>
        <taxon>Dothideomycetes</taxon>
        <taxon>Pleosporomycetidae</taxon>
        <taxon>Aulographales</taxon>
        <taxon>Aulographaceae</taxon>
    </lineage>
</organism>
<sequence length="564" mass="62447">MLDKLEGGQEGEPKTSQPQNDFLFINSADDAHQGRARRNIRSFVMQKARKQKLWSTSKRNLSQSTSIPALTRTESTGGLELQLYNENNAGENQNLARDGVLSPFTSYSPSLLSPTTERSAEETSYITYPTMRTRSEAFPTPRLGAQAFSQLTFDPFNSLPITLDSKSHAILRYFSTVLASSIIPLDIRQQSTVPRNAWLAEALLNPALMCGLLCATSLHLCVLGKVPFEDVDRLKSQAVSQINSNLDKANMRISDSNIWAVHVMLCIEESLPLVAERNEPETDCYTVRSIHLSGLSRMVQLRGGLAAMSTNRCLQAFILWHFTAHATASCSLEHTAFSIPDQPSGIWDHCGSPLSSDREHTPNALPLHLQEIQADPDIIDIGHDLGLYAAALDQWFAGTDSSLPTDPLDLQNQASFLTIRLLRWLSRTNPTLTSASPSIPPSFSATVSHAICIVCIMFAVICSSTAQGFSTLHFTTVPRLKLVFESASDRHFCPWNLKLWACAIGAIAAVGSEEEEWFAWKLSTLCVASGVPTCEDLLERVSNLPWVGYRLDKALEAVWEHIWW</sequence>
<proteinExistence type="predicted"/>